<sequence>MNCSEKLLNLCGAQKATEFGVGVYRIPPIFRLGIVIITELVDSPETMWLKMLGDKHSATSAFESIKQLSPERREKMIQ</sequence>
<evidence type="ECO:0000313" key="1">
    <source>
        <dbReference type="EMBL" id="MBE9217006.1"/>
    </source>
</evidence>
<name>A0A8J7K4F0_9CYAN</name>
<protein>
    <submittedName>
        <fullName evidence="1">Uncharacterized protein</fullName>
    </submittedName>
</protein>
<comment type="caution">
    <text evidence="1">The sequence shown here is derived from an EMBL/GenBank/DDBJ whole genome shotgun (WGS) entry which is preliminary data.</text>
</comment>
<accession>A0A8J7K4F0</accession>
<evidence type="ECO:0000313" key="2">
    <source>
        <dbReference type="Proteomes" id="UP000620559"/>
    </source>
</evidence>
<keyword evidence="2" id="KW-1185">Reference proteome</keyword>
<reference evidence="1" key="1">
    <citation type="submission" date="2020-10" db="EMBL/GenBank/DDBJ databases">
        <authorList>
            <person name="Castelo-Branco R."/>
            <person name="Eusebio N."/>
            <person name="Adriana R."/>
            <person name="Vieira A."/>
            <person name="Brugerolle De Fraissinette N."/>
            <person name="Rezende De Castro R."/>
            <person name="Schneider M.P."/>
            <person name="Vasconcelos V."/>
            <person name="Leao P.N."/>
        </authorList>
    </citation>
    <scope>NUCLEOTIDE SEQUENCE</scope>
    <source>
        <strain evidence="1">LEGE 06105</strain>
    </source>
</reference>
<dbReference type="AlphaFoldDB" id="A0A8J7K4F0"/>
<organism evidence="1 2">
    <name type="scientific">Plectonema cf. radiosum LEGE 06105</name>
    <dbReference type="NCBI Taxonomy" id="945769"/>
    <lineage>
        <taxon>Bacteria</taxon>
        <taxon>Bacillati</taxon>
        <taxon>Cyanobacteriota</taxon>
        <taxon>Cyanophyceae</taxon>
        <taxon>Oscillatoriophycideae</taxon>
        <taxon>Oscillatoriales</taxon>
        <taxon>Microcoleaceae</taxon>
        <taxon>Plectonema</taxon>
    </lineage>
</organism>
<gene>
    <name evidence="1" type="ORF">IQ247_30875</name>
</gene>
<dbReference type="Proteomes" id="UP000620559">
    <property type="component" value="Unassembled WGS sequence"/>
</dbReference>
<proteinExistence type="predicted"/>
<dbReference type="EMBL" id="JADEWL010000236">
    <property type="protein sequence ID" value="MBE9217006.1"/>
    <property type="molecule type" value="Genomic_DNA"/>
</dbReference>
<dbReference type="RefSeq" id="WP_193925934.1">
    <property type="nucleotide sequence ID" value="NZ_JADEWL010000236.1"/>
</dbReference>